<comment type="caution">
    <text evidence="1">The sequence shown here is derived from an EMBL/GenBank/DDBJ whole genome shotgun (WGS) entry which is preliminary data.</text>
</comment>
<sequence length="352" mass="38612">MQVFTKAVILMVLPAPDGIVPPRMPSTCTSRSHANDIRAALATDFKEALINDSTEQAVPDPPSLILGSSWEAPLASTAVVTAAMNAPHLLTTLVFHVGISELELYGHDESLRRLRRLVNNTLRARPELQRLIISCVLPRAPNHHLERPNLKFVHRFNWEARQFNETIKTYCRRPSKVSCVDYHFDQLPPQRFLAADGLHPSFTGVALLAEMLKNTLSRGVIQAAPGWSSHPTAQESLHTTGAAASPQIPATVKPCGVEDEYPTIVESLAPRHSTQPPAIERSTTPLTNVKSTARQQSPASPARTPRPEHPGDADVKHPTPTKSVATQRRRPTGHTYNLRTPAVPSSPHAKED</sequence>
<evidence type="ECO:0000313" key="2">
    <source>
        <dbReference type="Proteomes" id="UP000821845"/>
    </source>
</evidence>
<reference evidence="1" key="1">
    <citation type="submission" date="2020-05" db="EMBL/GenBank/DDBJ databases">
        <title>Large-scale comparative analyses of tick genomes elucidate their genetic diversity and vector capacities.</title>
        <authorList>
            <person name="Jia N."/>
            <person name="Wang J."/>
            <person name="Shi W."/>
            <person name="Du L."/>
            <person name="Sun Y."/>
            <person name="Zhan W."/>
            <person name="Jiang J."/>
            <person name="Wang Q."/>
            <person name="Zhang B."/>
            <person name="Ji P."/>
            <person name="Sakyi L.B."/>
            <person name="Cui X."/>
            <person name="Yuan T."/>
            <person name="Jiang B."/>
            <person name="Yang W."/>
            <person name="Lam T.T.-Y."/>
            <person name="Chang Q."/>
            <person name="Ding S."/>
            <person name="Wang X."/>
            <person name="Zhu J."/>
            <person name="Ruan X."/>
            <person name="Zhao L."/>
            <person name="Wei J."/>
            <person name="Que T."/>
            <person name="Du C."/>
            <person name="Cheng J."/>
            <person name="Dai P."/>
            <person name="Han X."/>
            <person name="Huang E."/>
            <person name="Gao Y."/>
            <person name="Liu J."/>
            <person name="Shao H."/>
            <person name="Ye R."/>
            <person name="Li L."/>
            <person name="Wei W."/>
            <person name="Wang X."/>
            <person name="Wang C."/>
            <person name="Yang T."/>
            <person name="Huo Q."/>
            <person name="Li W."/>
            <person name="Guo W."/>
            <person name="Chen H."/>
            <person name="Zhou L."/>
            <person name="Ni X."/>
            <person name="Tian J."/>
            <person name="Zhou Y."/>
            <person name="Sheng Y."/>
            <person name="Liu T."/>
            <person name="Pan Y."/>
            <person name="Xia L."/>
            <person name="Li J."/>
            <person name="Zhao F."/>
            <person name="Cao W."/>
        </authorList>
    </citation>
    <scope>NUCLEOTIDE SEQUENCE</scope>
    <source>
        <strain evidence="1">Hyas-2018</strain>
    </source>
</reference>
<name>A0ACB7T7W6_HYAAI</name>
<dbReference type="EMBL" id="CM023490">
    <property type="protein sequence ID" value="KAH6943030.1"/>
    <property type="molecule type" value="Genomic_DNA"/>
</dbReference>
<proteinExistence type="predicted"/>
<keyword evidence="2" id="KW-1185">Reference proteome</keyword>
<gene>
    <name evidence="1" type="ORF">HPB50_014105</name>
</gene>
<protein>
    <submittedName>
        <fullName evidence="1">Uncharacterized protein</fullName>
    </submittedName>
</protein>
<accession>A0ACB7T7W6</accession>
<dbReference type="Proteomes" id="UP000821845">
    <property type="component" value="Chromosome 10"/>
</dbReference>
<organism evidence="1 2">
    <name type="scientific">Hyalomma asiaticum</name>
    <name type="common">Tick</name>
    <dbReference type="NCBI Taxonomy" id="266040"/>
    <lineage>
        <taxon>Eukaryota</taxon>
        <taxon>Metazoa</taxon>
        <taxon>Ecdysozoa</taxon>
        <taxon>Arthropoda</taxon>
        <taxon>Chelicerata</taxon>
        <taxon>Arachnida</taxon>
        <taxon>Acari</taxon>
        <taxon>Parasitiformes</taxon>
        <taxon>Ixodida</taxon>
        <taxon>Ixodoidea</taxon>
        <taxon>Ixodidae</taxon>
        <taxon>Hyalomminae</taxon>
        <taxon>Hyalomma</taxon>
    </lineage>
</organism>
<evidence type="ECO:0000313" key="1">
    <source>
        <dbReference type="EMBL" id="KAH6943030.1"/>
    </source>
</evidence>